<evidence type="ECO:0000259" key="8">
    <source>
        <dbReference type="Pfam" id="PF03828"/>
    </source>
</evidence>
<evidence type="ECO:0000256" key="2">
    <source>
        <dbReference type="ARBA" id="ARBA00008593"/>
    </source>
</evidence>
<dbReference type="Pfam" id="PF22600">
    <property type="entry name" value="MTPAP-like_central"/>
    <property type="match status" value="1"/>
</dbReference>
<evidence type="ECO:0000256" key="7">
    <source>
        <dbReference type="SAM" id="MobiDB-lite"/>
    </source>
</evidence>
<evidence type="ECO:0000256" key="4">
    <source>
        <dbReference type="ARBA" id="ARBA00022679"/>
    </source>
</evidence>
<dbReference type="GO" id="GO:0031123">
    <property type="term" value="P:RNA 3'-end processing"/>
    <property type="evidence" value="ECO:0007669"/>
    <property type="project" value="TreeGrafter"/>
</dbReference>
<feature type="region of interest" description="Disordered" evidence="7">
    <location>
        <begin position="77"/>
        <end position="166"/>
    </location>
</feature>
<organism evidence="10 11">
    <name type="scientific">Lucilia cuprina</name>
    <name type="common">Green bottle fly</name>
    <name type="synonym">Australian sheep blowfly</name>
    <dbReference type="NCBI Taxonomy" id="7375"/>
    <lineage>
        <taxon>Eukaryota</taxon>
        <taxon>Metazoa</taxon>
        <taxon>Ecdysozoa</taxon>
        <taxon>Arthropoda</taxon>
        <taxon>Hexapoda</taxon>
        <taxon>Insecta</taxon>
        <taxon>Pterygota</taxon>
        <taxon>Neoptera</taxon>
        <taxon>Endopterygota</taxon>
        <taxon>Diptera</taxon>
        <taxon>Brachycera</taxon>
        <taxon>Muscomorpha</taxon>
        <taxon>Oestroidea</taxon>
        <taxon>Calliphoridae</taxon>
        <taxon>Luciliinae</taxon>
        <taxon>Lucilia</taxon>
    </lineage>
</organism>
<feature type="compositionally biased region" description="Low complexity" evidence="7">
    <location>
        <begin position="80"/>
        <end position="122"/>
    </location>
</feature>
<dbReference type="STRING" id="7375.A0A0L0BWS5"/>
<comment type="caution">
    <text evidence="10">The sequence shown here is derived from an EMBL/GenBank/DDBJ whole genome shotgun (WGS) entry which is preliminary data.</text>
</comment>
<dbReference type="SUPFAM" id="SSF81301">
    <property type="entry name" value="Nucleotidyltransferase"/>
    <property type="match status" value="1"/>
</dbReference>
<dbReference type="FunFam" id="1.10.1410.10:FF:000003">
    <property type="entry name" value="non-canonical poly(A) RNA polymerase PAPD7"/>
    <property type="match status" value="1"/>
</dbReference>
<dbReference type="InterPro" id="IPR045862">
    <property type="entry name" value="Trf4-like"/>
</dbReference>
<dbReference type="Proteomes" id="UP000037069">
    <property type="component" value="Unassembled WGS sequence"/>
</dbReference>
<dbReference type="EMBL" id="JRES01001226">
    <property type="protein sequence ID" value="KNC24483.1"/>
    <property type="molecule type" value="Genomic_DNA"/>
</dbReference>
<dbReference type="GO" id="GO:0005730">
    <property type="term" value="C:nucleolus"/>
    <property type="evidence" value="ECO:0007669"/>
    <property type="project" value="TreeGrafter"/>
</dbReference>
<keyword evidence="5" id="KW-0479">Metal-binding</keyword>
<feature type="domain" description="Poly(A) RNA polymerase mitochondrial-like central palm" evidence="9">
    <location>
        <begin position="212"/>
        <end position="344"/>
    </location>
</feature>
<dbReference type="PANTHER" id="PTHR23092">
    <property type="entry name" value="POLY(A) RNA POLYMERASE"/>
    <property type="match status" value="1"/>
</dbReference>
<dbReference type="FunFam" id="3.30.460.10:FF:000006">
    <property type="entry name" value="non-canonical poly(A) RNA polymerase PAPD5"/>
    <property type="match status" value="1"/>
</dbReference>
<dbReference type="InterPro" id="IPR002058">
    <property type="entry name" value="PAP_assoc"/>
</dbReference>
<dbReference type="PANTHER" id="PTHR23092:SF15">
    <property type="entry name" value="INACTIVE NON-CANONICAL POLY(A) RNA POLYMERASE PROTEIN TRF4-2-RELATED"/>
    <property type="match status" value="1"/>
</dbReference>
<gene>
    <name evidence="10" type="ORF">FF38_03866</name>
</gene>
<dbReference type="OrthoDB" id="273917at2759"/>
<dbReference type="Pfam" id="PF03828">
    <property type="entry name" value="PAP_assoc"/>
    <property type="match status" value="1"/>
</dbReference>
<dbReference type="EC" id="2.7.7.19" evidence="3"/>
<evidence type="ECO:0000313" key="11">
    <source>
        <dbReference type="Proteomes" id="UP000037069"/>
    </source>
</evidence>
<evidence type="ECO:0000256" key="5">
    <source>
        <dbReference type="ARBA" id="ARBA00022723"/>
    </source>
</evidence>
<dbReference type="GO" id="GO:1990817">
    <property type="term" value="F:poly(A) RNA polymerase activity"/>
    <property type="evidence" value="ECO:0007669"/>
    <property type="project" value="UniProtKB-EC"/>
</dbReference>
<comment type="cofactor">
    <cofactor evidence="1">
        <name>Mn(2+)</name>
        <dbReference type="ChEBI" id="CHEBI:29035"/>
    </cofactor>
</comment>
<accession>A0A0L0BWS5</accession>
<keyword evidence="6" id="KW-0460">Magnesium</keyword>
<dbReference type="AlphaFoldDB" id="A0A0L0BWS5"/>
<dbReference type="Gene3D" id="1.10.1410.10">
    <property type="match status" value="1"/>
</dbReference>
<name>A0A0L0BWS5_LUCCU</name>
<evidence type="ECO:0000256" key="6">
    <source>
        <dbReference type="ARBA" id="ARBA00022842"/>
    </source>
</evidence>
<keyword evidence="4" id="KW-0808">Transferase</keyword>
<dbReference type="InterPro" id="IPR043519">
    <property type="entry name" value="NT_sf"/>
</dbReference>
<dbReference type="GO" id="GO:0003729">
    <property type="term" value="F:mRNA binding"/>
    <property type="evidence" value="ECO:0007669"/>
    <property type="project" value="TreeGrafter"/>
</dbReference>
<dbReference type="InterPro" id="IPR054708">
    <property type="entry name" value="MTPAP-like_central"/>
</dbReference>
<dbReference type="SUPFAM" id="SSF81631">
    <property type="entry name" value="PAP/OAS1 substrate-binding domain"/>
    <property type="match status" value="1"/>
</dbReference>
<feature type="compositionally biased region" description="Low complexity" evidence="7">
    <location>
        <begin position="141"/>
        <end position="151"/>
    </location>
</feature>
<dbReference type="GO" id="GO:0031499">
    <property type="term" value="C:TRAMP complex"/>
    <property type="evidence" value="ECO:0007669"/>
    <property type="project" value="TreeGrafter"/>
</dbReference>
<feature type="region of interest" description="Disordered" evidence="7">
    <location>
        <begin position="584"/>
        <end position="635"/>
    </location>
</feature>
<dbReference type="GO" id="GO:0043634">
    <property type="term" value="P:polyadenylation-dependent ncRNA catabolic process"/>
    <property type="evidence" value="ECO:0007669"/>
    <property type="project" value="TreeGrafter"/>
</dbReference>
<dbReference type="CDD" id="cd05402">
    <property type="entry name" value="NT_PAP_TUTase"/>
    <property type="match status" value="1"/>
</dbReference>
<comment type="similarity">
    <text evidence="2">Belongs to the DNA polymerase type-B-like family.</text>
</comment>
<evidence type="ECO:0000313" key="10">
    <source>
        <dbReference type="EMBL" id="KNC24483.1"/>
    </source>
</evidence>
<evidence type="ECO:0000256" key="3">
    <source>
        <dbReference type="ARBA" id="ARBA00012388"/>
    </source>
</evidence>
<feature type="compositionally biased region" description="Polar residues" evidence="7">
    <location>
        <begin position="611"/>
        <end position="622"/>
    </location>
</feature>
<evidence type="ECO:0000259" key="9">
    <source>
        <dbReference type="Pfam" id="PF22600"/>
    </source>
</evidence>
<reference evidence="10 11" key="1">
    <citation type="journal article" date="2015" name="Nat. Commun.">
        <title>Lucilia cuprina genome unlocks parasitic fly biology to underpin future interventions.</title>
        <authorList>
            <person name="Anstead C.A."/>
            <person name="Korhonen P.K."/>
            <person name="Young N.D."/>
            <person name="Hall R.S."/>
            <person name="Jex A.R."/>
            <person name="Murali S.C."/>
            <person name="Hughes D.S."/>
            <person name="Lee S.F."/>
            <person name="Perry T."/>
            <person name="Stroehlein A.J."/>
            <person name="Ansell B.R."/>
            <person name="Breugelmans B."/>
            <person name="Hofmann A."/>
            <person name="Qu J."/>
            <person name="Dugan S."/>
            <person name="Lee S.L."/>
            <person name="Chao H."/>
            <person name="Dinh H."/>
            <person name="Han Y."/>
            <person name="Doddapaneni H.V."/>
            <person name="Worley K.C."/>
            <person name="Muzny D.M."/>
            <person name="Ioannidis P."/>
            <person name="Waterhouse R.M."/>
            <person name="Zdobnov E.M."/>
            <person name="James P.J."/>
            <person name="Bagnall N.H."/>
            <person name="Kotze A.C."/>
            <person name="Gibbs R.A."/>
            <person name="Richards S."/>
            <person name="Batterham P."/>
            <person name="Gasser R.B."/>
        </authorList>
    </citation>
    <scope>NUCLEOTIDE SEQUENCE [LARGE SCALE GENOMIC DNA]</scope>
    <source>
        <strain evidence="10 11">LS</strain>
        <tissue evidence="10">Full body</tissue>
    </source>
</reference>
<sequence length="648" mass="72192">MDPFVGWFQEEQEGPALLTWCKIWETNAHEMSQLLEQQNQQLQLQQLQGGGNKFNNGANLTARDRDSIQLLLQQFGGLRNNNNNNHNSSNNNNNGNNSSGNTSSNNSLDSTTTTNTNNDSHTPANNTTQGGGGGGGGGDGTNTTTTTTLTGKMPSHERPSYYNPSRRKIGRIVDNKASTYNFNKHMDKLISKYKGCPWRVPDFNYCRGVLGLHQEIEQFYNYVLPTPTEHAIRNEVVHRIEAVVHSIWPSALVEIFGSFRTGLFLPTSDIDLVVLGLWDKMPLRTLETELIARGIAEPHSVRVLDKASVPIIKLTDRETQVKVDISFNMQSGVQSAELIKKYKQEFPLLAKLVLVLKQFLLQRDLNEVFTGGISSYSLILMCISFLQLHPRQIHAETDNLGVLLLEFFELYGRKFNYMKIGISIKNGGRYIPKEDLQRDMIDGHRPSLLCIEDPLTPGNDIGRSSYGALQVKQAFEYAYLMLSQAVSPLNDWANDCNERSILGRIIRITDDVIDYREWIREHFEHLVVTRHSPVSALGGPGTPNVVGNTPKYMHIQILPSTMLPAGALTGQQQQIHIIPHYHHQQQQQQHHIAALNSSGDDSEDSKECDADSTSPTTGSTTHIVLGGGGVPMTQTTSANIHTAARMDT</sequence>
<evidence type="ECO:0000256" key="1">
    <source>
        <dbReference type="ARBA" id="ARBA00001936"/>
    </source>
</evidence>
<dbReference type="GO" id="GO:0046872">
    <property type="term" value="F:metal ion binding"/>
    <property type="evidence" value="ECO:0007669"/>
    <property type="project" value="UniProtKB-KW"/>
</dbReference>
<feature type="compositionally biased region" description="Gly residues" evidence="7">
    <location>
        <begin position="129"/>
        <end position="140"/>
    </location>
</feature>
<proteinExistence type="inferred from homology"/>
<dbReference type="Gene3D" id="3.30.460.10">
    <property type="entry name" value="Beta Polymerase, domain 2"/>
    <property type="match status" value="1"/>
</dbReference>
<keyword evidence="11" id="KW-1185">Reference proteome</keyword>
<feature type="domain" description="PAP-associated" evidence="8">
    <location>
        <begin position="399"/>
        <end position="459"/>
    </location>
</feature>
<dbReference type="OMA" id="NRYQKSV"/>
<protein>
    <recommendedName>
        <fullName evidence="3">polynucleotide adenylyltransferase</fullName>
        <ecNumber evidence="3">2.7.7.19</ecNumber>
    </recommendedName>
</protein>